<accession>A0A8C0WVR6</accession>
<sequence>MKTHHSSAPLLSFCQICLTTQVFRSSKVEELAISPDFLGFFDSCCTRFSSLNLFASCLSSASPDLKRPLSSSSVAQLLVHFSHILPPPVFVVLGLQRETLLYHLSHVPTPFYFLSIFLNFCPGWTMVFIPELPA</sequence>
<organism evidence="1">
    <name type="scientific">Castor canadensis</name>
    <name type="common">American beaver</name>
    <dbReference type="NCBI Taxonomy" id="51338"/>
    <lineage>
        <taxon>Eukaryota</taxon>
        <taxon>Metazoa</taxon>
        <taxon>Chordata</taxon>
        <taxon>Craniata</taxon>
        <taxon>Vertebrata</taxon>
        <taxon>Euteleostomi</taxon>
        <taxon>Mammalia</taxon>
        <taxon>Eutheria</taxon>
        <taxon>Euarchontoglires</taxon>
        <taxon>Glires</taxon>
        <taxon>Rodentia</taxon>
        <taxon>Castorimorpha</taxon>
        <taxon>Castoridae</taxon>
        <taxon>Castor</taxon>
    </lineage>
</organism>
<dbReference type="Ensembl" id="ENSCCNT00000022391.1">
    <property type="protein sequence ID" value="ENSCCNP00000017199.1"/>
    <property type="gene ID" value="ENSCCNG00000017506.1"/>
</dbReference>
<dbReference type="AlphaFoldDB" id="A0A8C0WVR6"/>
<name>A0A8C0WVR6_CASCN</name>
<reference evidence="1" key="1">
    <citation type="submission" date="2023-09" db="UniProtKB">
        <authorList>
            <consortium name="Ensembl"/>
        </authorList>
    </citation>
    <scope>IDENTIFICATION</scope>
</reference>
<protein>
    <submittedName>
        <fullName evidence="1">Uncharacterized protein</fullName>
    </submittedName>
</protein>
<evidence type="ECO:0000313" key="1">
    <source>
        <dbReference type="Ensembl" id="ENSCCNP00000017199.1"/>
    </source>
</evidence>
<proteinExistence type="predicted"/>